<dbReference type="AlphaFoldDB" id="A0A9N7RN24"/>
<proteinExistence type="predicted"/>
<evidence type="ECO:0008006" key="4">
    <source>
        <dbReference type="Google" id="ProtNLM"/>
    </source>
</evidence>
<dbReference type="EMBL" id="CACSLK010030614">
    <property type="protein sequence ID" value="CAA0837840.1"/>
    <property type="molecule type" value="Genomic_DNA"/>
</dbReference>
<dbReference type="Proteomes" id="UP001153555">
    <property type="component" value="Unassembled WGS sequence"/>
</dbReference>
<comment type="caution">
    <text evidence="2">The sequence shown here is derived from an EMBL/GenBank/DDBJ whole genome shotgun (WGS) entry which is preliminary data.</text>
</comment>
<dbReference type="InterPro" id="IPR040374">
    <property type="entry name" value="BIC"/>
</dbReference>
<feature type="region of interest" description="Disordered" evidence="1">
    <location>
        <begin position="1"/>
        <end position="80"/>
    </location>
</feature>
<feature type="compositionally biased region" description="Basic and acidic residues" evidence="1">
    <location>
        <begin position="26"/>
        <end position="69"/>
    </location>
</feature>
<reference evidence="2" key="1">
    <citation type="submission" date="2019-12" db="EMBL/GenBank/DDBJ databases">
        <authorList>
            <person name="Scholes J."/>
        </authorList>
    </citation>
    <scope>NUCLEOTIDE SEQUENCE</scope>
</reference>
<evidence type="ECO:0000256" key="1">
    <source>
        <dbReference type="SAM" id="MobiDB-lite"/>
    </source>
</evidence>
<keyword evidence="3" id="KW-1185">Reference proteome</keyword>
<sequence>MQKSTNISATISSTTMPPNISPMLLVEEKKESENNDSFPERKDTESAGEKITSKPHDSVELSPESRNEPLPEVSEDSGRERLKRHRVEMAGRVWIPDMWGQEGLLKDWVDCAAFDASLVNSSILSARDSLVEEGRRANSTRLRVHNGC</sequence>
<gene>
    <name evidence="2" type="ORF">SHERM_00235</name>
</gene>
<dbReference type="GO" id="GO:0009785">
    <property type="term" value="P:blue light signaling pathway"/>
    <property type="evidence" value="ECO:0007669"/>
    <property type="project" value="InterPro"/>
</dbReference>
<feature type="compositionally biased region" description="Low complexity" evidence="1">
    <location>
        <begin position="1"/>
        <end position="15"/>
    </location>
</feature>
<evidence type="ECO:0000313" key="2">
    <source>
        <dbReference type="EMBL" id="CAA0837840.1"/>
    </source>
</evidence>
<accession>A0A9N7RN24</accession>
<dbReference type="CDD" id="cd22645">
    <property type="entry name" value="BIC1_CID"/>
    <property type="match status" value="1"/>
</dbReference>
<dbReference type="PANTHER" id="PTHR34207:SF2">
    <property type="entry name" value="PROTEIN BIC1"/>
    <property type="match status" value="1"/>
</dbReference>
<dbReference type="PANTHER" id="PTHR34207">
    <property type="entry name" value="PROTEIN BIC1"/>
    <property type="match status" value="1"/>
</dbReference>
<protein>
    <recommendedName>
        <fullName evidence="4">Protein BIC1</fullName>
    </recommendedName>
</protein>
<dbReference type="OrthoDB" id="672067at2759"/>
<evidence type="ECO:0000313" key="3">
    <source>
        <dbReference type="Proteomes" id="UP001153555"/>
    </source>
</evidence>
<organism evidence="2 3">
    <name type="scientific">Striga hermonthica</name>
    <name type="common">Purple witchweed</name>
    <name type="synonym">Buchnera hermonthica</name>
    <dbReference type="NCBI Taxonomy" id="68872"/>
    <lineage>
        <taxon>Eukaryota</taxon>
        <taxon>Viridiplantae</taxon>
        <taxon>Streptophyta</taxon>
        <taxon>Embryophyta</taxon>
        <taxon>Tracheophyta</taxon>
        <taxon>Spermatophyta</taxon>
        <taxon>Magnoliopsida</taxon>
        <taxon>eudicotyledons</taxon>
        <taxon>Gunneridae</taxon>
        <taxon>Pentapetalae</taxon>
        <taxon>asterids</taxon>
        <taxon>lamiids</taxon>
        <taxon>Lamiales</taxon>
        <taxon>Orobanchaceae</taxon>
        <taxon>Buchnereae</taxon>
        <taxon>Striga</taxon>
    </lineage>
</organism>
<name>A0A9N7RN24_STRHE</name>